<organism evidence="6 7">
    <name type="scientific">Clostridium puniceum</name>
    <dbReference type="NCBI Taxonomy" id="29367"/>
    <lineage>
        <taxon>Bacteria</taxon>
        <taxon>Bacillati</taxon>
        <taxon>Bacillota</taxon>
        <taxon>Clostridia</taxon>
        <taxon>Eubacteriales</taxon>
        <taxon>Clostridiaceae</taxon>
        <taxon>Clostridium</taxon>
    </lineage>
</organism>
<reference evidence="6 7" key="1">
    <citation type="submission" date="2016-05" db="EMBL/GenBank/DDBJ databases">
        <title>Microbial solvent formation.</title>
        <authorList>
            <person name="Poehlein A."/>
            <person name="Montoya Solano J.D."/>
            <person name="Flitsch S."/>
            <person name="Krabben P."/>
            <person name="Duerre P."/>
            <person name="Daniel R."/>
        </authorList>
    </citation>
    <scope>NUCLEOTIDE SEQUENCE [LARGE SCALE GENOMIC DNA]</scope>
    <source>
        <strain evidence="6 7">DSM 2619</strain>
    </source>
</reference>
<comment type="pathway">
    <text evidence="1">Porphyrin-containing compound metabolism; siroheme biosynthesis; sirohydrochlorin from precorrin-2: step 1/1.</text>
</comment>
<dbReference type="EC" id="1.3.1.76" evidence="2"/>
<dbReference type="EMBL" id="LZZM01000010">
    <property type="protein sequence ID" value="OOM82515.1"/>
    <property type="molecule type" value="Genomic_DNA"/>
</dbReference>
<evidence type="ECO:0000256" key="1">
    <source>
        <dbReference type="ARBA" id="ARBA00005010"/>
    </source>
</evidence>
<protein>
    <recommendedName>
        <fullName evidence="2">precorrin-2 dehydrogenase</fullName>
        <ecNumber evidence="2">1.3.1.76</ecNumber>
    </recommendedName>
</protein>
<dbReference type="AlphaFoldDB" id="A0A1S8TYM7"/>
<dbReference type="Gene3D" id="3.40.50.720">
    <property type="entry name" value="NAD(P)-binding Rossmann-like Domain"/>
    <property type="match status" value="1"/>
</dbReference>
<evidence type="ECO:0000256" key="5">
    <source>
        <dbReference type="ARBA" id="ARBA00023244"/>
    </source>
</evidence>
<evidence type="ECO:0000313" key="7">
    <source>
        <dbReference type="Proteomes" id="UP000190890"/>
    </source>
</evidence>
<dbReference type="GO" id="GO:0043115">
    <property type="term" value="F:precorrin-2 dehydrogenase activity"/>
    <property type="evidence" value="ECO:0007669"/>
    <property type="project" value="UniProtKB-EC"/>
</dbReference>
<dbReference type="STRING" id="29367.CLPUN_01170"/>
<evidence type="ECO:0000313" key="6">
    <source>
        <dbReference type="EMBL" id="OOM82515.1"/>
    </source>
</evidence>
<dbReference type="InterPro" id="IPR036291">
    <property type="entry name" value="NAD(P)-bd_dom_sf"/>
</dbReference>
<evidence type="ECO:0000256" key="2">
    <source>
        <dbReference type="ARBA" id="ARBA00012400"/>
    </source>
</evidence>
<dbReference type="NCBIfam" id="NF004045">
    <property type="entry name" value="PRK05562.1"/>
    <property type="match status" value="1"/>
</dbReference>
<keyword evidence="5" id="KW-0627">Porphyrin biosynthesis</keyword>
<sequence length="226" mass="26008">MCEDNRKDISSEKIIYSYISLFSSKLRVGIIGGGKAGTIKAKYFVNNKCYVEVLSKTFSDEIVEISEDARENLKLVNEEFSYEFLKDKHLIIIAFDDDILKDKIIRYCDENFKIYIDSSNFKAGIGVIPIQRNTKNVSFALNTKIGNPKGAVLVSNKVKMLLEEYDDFLEFMGKIRNRAKVFPQYKNEILKVIGNDDFKKSFDEGKSESVLRSNFPKEIIDYLLEL</sequence>
<keyword evidence="7" id="KW-1185">Reference proteome</keyword>
<dbReference type="GO" id="GO:0004325">
    <property type="term" value="F:ferrochelatase activity"/>
    <property type="evidence" value="ECO:0007669"/>
    <property type="project" value="InterPro"/>
</dbReference>
<comment type="caution">
    <text evidence="6">The sequence shown here is derived from an EMBL/GenBank/DDBJ whole genome shotgun (WGS) entry which is preliminary data.</text>
</comment>
<dbReference type="Proteomes" id="UP000190890">
    <property type="component" value="Unassembled WGS sequence"/>
</dbReference>
<gene>
    <name evidence="6" type="primary">sirC</name>
    <name evidence="6" type="ORF">CLPUN_01170</name>
</gene>
<dbReference type="OrthoDB" id="1715866at2"/>
<dbReference type="RefSeq" id="WP_077845445.1">
    <property type="nucleotide sequence ID" value="NZ_LZZM01000010.1"/>
</dbReference>
<dbReference type="UniPathway" id="UPA00262">
    <property type="reaction ID" value="UER00222"/>
</dbReference>
<dbReference type="SUPFAM" id="SSF51735">
    <property type="entry name" value="NAD(P)-binding Rossmann-fold domains"/>
    <property type="match status" value="1"/>
</dbReference>
<name>A0A1S8TYM7_9CLOT</name>
<dbReference type="InterPro" id="IPR028161">
    <property type="entry name" value="Met8-like"/>
</dbReference>
<keyword evidence="3 6" id="KW-0560">Oxidoreductase</keyword>
<dbReference type="GO" id="GO:0019354">
    <property type="term" value="P:siroheme biosynthetic process"/>
    <property type="evidence" value="ECO:0007669"/>
    <property type="project" value="UniProtKB-UniPathway"/>
</dbReference>
<dbReference type="Pfam" id="PF13241">
    <property type="entry name" value="NAD_binding_7"/>
    <property type="match status" value="1"/>
</dbReference>
<proteinExistence type="predicted"/>
<keyword evidence="4" id="KW-0520">NAD</keyword>
<evidence type="ECO:0000256" key="3">
    <source>
        <dbReference type="ARBA" id="ARBA00023002"/>
    </source>
</evidence>
<evidence type="ECO:0000256" key="4">
    <source>
        <dbReference type="ARBA" id="ARBA00023027"/>
    </source>
</evidence>
<accession>A0A1S8TYM7</accession>
<dbReference type="PANTHER" id="PTHR35330">
    <property type="entry name" value="SIROHEME BIOSYNTHESIS PROTEIN MET8"/>
    <property type="match status" value="1"/>
</dbReference>
<dbReference type="PANTHER" id="PTHR35330:SF1">
    <property type="entry name" value="SIROHEME BIOSYNTHESIS PROTEIN MET8"/>
    <property type="match status" value="1"/>
</dbReference>